<keyword evidence="2" id="KW-1185">Reference proteome</keyword>
<organism evidence="1 2">
    <name type="scientific">Lepraria finkii</name>
    <dbReference type="NCBI Taxonomy" id="1340010"/>
    <lineage>
        <taxon>Eukaryota</taxon>
        <taxon>Fungi</taxon>
        <taxon>Dikarya</taxon>
        <taxon>Ascomycota</taxon>
        <taxon>Pezizomycotina</taxon>
        <taxon>Lecanoromycetes</taxon>
        <taxon>OSLEUM clade</taxon>
        <taxon>Lecanoromycetidae</taxon>
        <taxon>Lecanorales</taxon>
        <taxon>Lecanorineae</taxon>
        <taxon>Stereocaulaceae</taxon>
        <taxon>Lepraria</taxon>
    </lineage>
</organism>
<protein>
    <submittedName>
        <fullName evidence="1">Uncharacterized protein</fullName>
    </submittedName>
</protein>
<accession>A0ABR4B0W8</accession>
<name>A0ABR4B0W8_9LECA</name>
<comment type="caution">
    <text evidence="1">The sequence shown here is derived from an EMBL/GenBank/DDBJ whole genome shotgun (WGS) entry which is preliminary data.</text>
</comment>
<reference evidence="1 2" key="1">
    <citation type="submission" date="2024-09" db="EMBL/GenBank/DDBJ databases">
        <title>Rethinking Asexuality: The Enigmatic Case of Functional Sexual Genes in Lepraria (Stereocaulaceae).</title>
        <authorList>
            <person name="Doellman M."/>
            <person name="Sun Y."/>
            <person name="Barcenas-Pena A."/>
            <person name="Lumbsch H.T."/>
            <person name="Grewe F."/>
        </authorList>
    </citation>
    <scope>NUCLEOTIDE SEQUENCE [LARGE SCALE GENOMIC DNA]</scope>
    <source>
        <strain evidence="1 2">Grewe 0041</strain>
    </source>
</reference>
<evidence type="ECO:0000313" key="1">
    <source>
        <dbReference type="EMBL" id="KAL2051552.1"/>
    </source>
</evidence>
<sequence>MYNMAKPKAGNTRHTKKTVPTNAMFNSSKPTRAIFKGFEKGARNMSKITDMKLDIERANKISIAKHCKIEKTTKQRKPKQPPVHSLAVKFSDATEASRDHIQTTANTDIDAAQQLLATLLEAFDVDFRQLEQDTINASEAFLPPFKNTELSWTSADETCTGKTSLSHRMKKFLKIVDFEDNELTRNHDEWNKVQDELMEFLVEIAGPEGVKKWEVGGVDAKDFVSDEQRAVREMVEAERKQYLEQITEASMVGMNRMKDSEKKLQLKQKKVEDELMAIMGGNDEY</sequence>
<dbReference type="EMBL" id="JBHFEH010000034">
    <property type="protein sequence ID" value="KAL2051552.1"/>
    <property type="molecule type" value="Genomic_DNA"/>
</dbReference>
<dbReference type="Proteomes" id="UP001590951">
    <property type="component" value="Unassembled WGS sequence"/>
</dbReference>
<evidence type="ECO:0000313" key="2">
    <source>
        <dbReference type="Proteomes" id="UP001590951"/>
    </source>
</evidence>
<proteinExistence type="predicted"/>
<gene>
    <name evidence="1" type="ORF">ABVK25_008214</name>
</gene>